<comment type="caution">
    <text evidence="2">The sequence shown here is derived from an EMBL/GenBank/DDBJ whole genome shotgun (WGS) entry which is preliminary data.</text>
</comment>
<name>A0A8J5HUH8_ZINOF</name>
<dbReference type="PANTHER" id="PTHR31268:SF5">
    <property type="entry name" value="GALACTINOL--SUCROSE GALACTOSYLTRANSFERASE 6-RELATED"/>
    <property type="match status" value="1"/>
</dbReference>
<proteinExistence type="predicted"/>
<protein>
    <submittedName>
        <fullName evidence="2">Uncharacterized protein</fullName>
    </submittedName>
</protein>
<reference evidence="2 3" key="1">
    <citation type="submission" date="2020-08" db="EMBL/GenBank/DDBJ databases">
        <title>Plant Genome Project.</title>
        <authorList>
            <person name="Zhang R.-G."/>
        </authorList>
    </citation>
    <scope>NUCLEOTIDE SEQUENCE [LARGE SCALE GENOMIC DNA]</scope>
    <source>
        <tissue evidence="2">Rhizome</tissue>
    </source>
</reference>
<dbReference type="InterPro" id="IPR008811">
    <property type="entry name" value="Glycosyl_hydrolases_36"/>
</dbReference>
<dbReference type="PANTHER" id="PTHR31268">
    <property type="match status" value="1"/>
</dbReference>
<sequence>MTISSAVRVTKSKMVIRGRSVLSGVPDNVVAGAVVNSSPVDAIFLGAEFSCEVHGVLSVQGFELWWIAQRMGNQGRGIPYETQFLLLESKTESFNGVGDDEADYVVFLQLVEGPFRACL</sequence>
<evidence type="ECO:0000313" key="3">
    <source>
        <dbReference type="Proteomes" id="UP000734854"/>
    </source>
</evidence>
<keyword evidence="3" id="KW-1185">Reference proteome</keyword>
<dbReference type="EMBL" id="JACMSC010000002">
    <property type="protein sequence ID" value="KAG6530919.1"/>
    <property type="molecule type" value="Genomic_DNA"/>
</dbReference>
<dbReference type="Pfam" id="PF05691">
    <property type="entry name" value="Raffinose_syn"/>
    <property type="match status" value="1"/>
</dbReference>
<evidence type="ECO:0000313" key="2">
    <source>
        <dbReference type="EMBL" id="KAG6530919.1"/>
    </source>
</evidence>
<organism evidence="2 3">
    <name type="scientific">Zingiber officinale</name>
    <name type="common">Ginger</name>
    <name type="synonym">Amomum zingiber</name>
    <dbReference type="NCBI Taxonomy" id="94328"/>
    <lineage>
        <taxon>Eukaryota</taxon>
        <taxon>Viridiplantae</taxon>
        <taxon>Streptophyta</taxon>
        <taxon>Embryophyta</taxon>
        <taxon>Tracheophyta</taxon>
        <taxon>Spermatophyta</taxon>
        <taxon>Magnoliopsida</taxon>
        <taxon>Liliopsida</taxon>
        <taxon>Zingiberales</taxon>
        <taxon>Zingiberaceae</taxon>
        <taxon>Zingiber</taxon>
    </lineage>
</organism>
<evidence type="ECO:0000256" key="1">
    <source>
        <dbReference type="ARBA" id="ARBA00023277"/>
    </source>
</evidence>
<gene>
    <name evidence="2" type="ORF">ZIOFF_004686</name>
</gene>
<accession>A0A8J5HUH8</accession>
<dbReference type="AlphaFoldDB" id="A0A8J5HUH8"/>
<keyword evidence="1" id="KW-0119">Carbohydrate metabolism</keyword>
<dbReference type="Proteomes" id="UP000734854">
    <property type="component" value="Unassembled WGS sequence"/>
</dbReference>